<dbReference type="Proteomes" id="UP001165378">
    <property type="component" value="Unassembled WGS sequence"/>
</dbReference>
<dbReference type="CDD" id="cd04301">
    <property type="entry name" value="NAT_SF"/>
    <property type="match status" value="1"/>
</dbReference>
<dbReference type="AlphaFoldDB" id="A0AA41PVQ3"/>
<organism evidence="2 3">
    <name type="scientific">Yinghuangia soli</name>
    <dbReference type="NCBI Taxonomy" id="2908204"/>
    <lineage>
        <taxon>Bacteria</taxon>
        <taxon>Bacillati</taxon>
        <taxon>Actinomycetota</taxon>
        <taxon>Actinomycetes</taxon>
        <taxon>Kitasatosporales</taxon>
        <taxon>Streptomycetaceae</taxon>
        <taxon>Yinghuangia</taxon>
    </lineage>
</organism>
<comment type="caution">
    <text evidence="2">The sequence shown here is derived from an EMBL/GenBank/DDBJ whole genome shotgun (WGS) entry which is preliminary data.</text>
</comment>
<dbReference type="InterPro" id="IPR016181">
    <property type="entry name" value="Acyl_CoA_acyltransferase"/>
</dbReference>
<sequence>MRSAVGEQGAYEVDDDPARVDRDTVWEFLSTGAYWSTWRERAHLERQLDISWRVAGAYRTADGALVGFARAISDGLSMAYLADVFVLPSARGHGLGKELVRLMVEQGDGAAFKWMLHTADAHGLYAQFGFAAPDEMYMERPGKAAALGRSAG</sequence>
<dbReference type="SUPFAM" id="SSF55729">
    <property type="entry name" value="Acyl-CoA N-acyltransferases (Nat)"/>
    <property type="match status" value="1"/>
</dbReference>
<proteinExistence type="predicted"/>
<dbReference type="PANTHER" id="PTHR43233:SF1">
    <property type="entry name" value="FAMILY N-ACETYLTRANSFERASE, PUTATIVE (AFU_ORTHOLOGUE AFUA_6G03350)-RELATED"/>
    <property type="match status" value="1"/>
</dbReference>
<evidence type="ECO:0000313" key="3">
    <source>
        <dbReference type="Proteomes" id="UP001165378"/>
    </source>
</evidence>
<accession>A0AA41PVQ3</accession>
<evidence type="ECO:0000313" key="2">
    <source>
        <dbReference type="EMBL" id="MCF2526571.1"/>
    </source>
</evidence>
<name>A0AA41PVQ3_9ACTN</name>
<dbReference type="Pfam" id="PF00583">
    <property type="entry name" value="Acetyltransf_1"/>
    <property type="match status" value="1"/>
</dbReference>
<dbReference type="PROSITE" id="PS51186">
    <property type="entry name" value="GNAT"/>
    <property type="match status" value="1"/>
</dbReference>
<dbReference type="InterPro" id="IPR053144">
    <property type="entry name" value="Acetyltransferase_Butenolide"/>
</dbReference>
<evidence type="ECO:0000259" key="1">
    <source>
        <dbReference type="PROSITE" id="PS51186"/>
    </source>
</evidence>
<dbReference type="GO" id="GO:0016747">
    <property type="term" value="F:acyltransferase activity, transferring groups other than amino-acyl groups"/>
    <property type="evidence" value="ECO:0007669"/>
    <property type="project" value="InterPro"/>
</dbReference>
<dbReference type="InterPro" id="IPR000182">
    <property type="entry name" value="GNAT_dom"/>
</dbReference>
<dbReference type="RefSeq" id="WP_235050679.1">
    <property type="nucleotide sequence ID" value="NZ_JAKFHA010000002.1"/>
</dbReference>
<dbReference type="PANTHER" id="PTHR43233">
    <property type="entry name" value="FAMILY N-ACETYLTRANSFERASE, PUTATIVE (AFU_ORTHOLOGUE AFUA_6G03350)-RELATED"/>
    <property type="match status" value="1"/>
</dbReference>
<gene>
    <name evidence="2" type="ORF">LZ495_04950</name>
</gene>
<keyword evidence="3" id="KW-1185">Reference proteome</keyword>
<dbReference type="EMBL" id="JAKFHA010000002">
    <property type="protein sequence ID" value="MCF2526571.1"/>
    <property type="molecule type" value="Genomic_DNA"/>
</dbReference>
<feature type="domain" description="N-acetyltransferase" evidence="1">
    <location>
        <begin position="11"/>
        <end position="152"/>
    </location>
</feature>
<dbReference type="Gene3D" id="3.40.630.30">
    <property type="match status" value="1"/>
</dbReference>
<reference evidence="2" key="1">
    <citation type="submission" date="2022-01" db="EMBL/GenBank/DDBJ databases">
        <title>Genome-Based Taxonomic Classification of the Phylum Actinobacteria.</title>
        <authorList>
            <person name="Gao Y."/>
        </authorList>
    </citation>
    <scope>NUCLEOTIDE SEQUENCE</scope>
    <source>
        <strain evidence="2">KLBMP 8922</strain>
    </source>
</reference>
<protein>
    <submittedName>
        <fullName evidence="2">GNAT family N-acetyltransferase</fullName>
    </submittedName>
</protein>